<dbReference type="PROSITE" id="PS00383">
    <property type="entry name" value="TYR_PHOSPHATASE_1"/>
    <property type="match status" value="1"/>
</dbReference>
<dbReference type="KEGG" id="dbk:DGMP_31920"/>
<feature type="domain" description="Tyrosine specific protein phosphatases" evidence="1">
    <location>
        <begin position="70"/>
        <end position="124"/>
    </location>
</feature>
<dbReference type="FunFam" id="3.90.190.10:FF:000157">
    <property type="entry name" value="Protein-tyrosine phosphatase"/>
    <property type="match status" value="1"/>
</dbReference>
<gene>
    <name evidence="2" type="ORF">DGMP_31920</name>
</gene>
<organism evidence="2 3">
    <name type="scientific">Desulfomarina profundi</name>
    <dbReference type="NCBI Taxonomy" id="2772557"/>
    <lineage>
        <taxon>Bacteria</taxon>
        <taxon>Pseudomonadati</taxon>
        <taxon>Thermodesulfobacteriota</taxon>
        <taxon>Desulfobulbia</taxon>
        <taxon>Desulfobulbales</taxon>
        <taxon>Desulfobulbaceae</taxon>
        <taxon>Desulfomarina</taxon>
    </lineage>
</organism>
<dbReference type="RefSeq" id="WP_228854850.1">
    <property type="nucleotide sequence ID" value="NZ_AP024086.1"/>
</dbReference>
<dbReference type="InterPro" id="IPR020422">
    <property type="entry name" value="TYR_PHOSPHATASE_DUAL_dom"/>
</dbReference>
<dbReference type="InterPro" id="IPR016130">
    <property type="entry name" value="Tyr_Pase_AS"/>
</dbReference>
<dbReference type="PANTHER" id="PTHR23339">
    <property type="entry name" value="TYROSINE SPECIFIC PROTEIN PHOSPHATASE AND DUAL SPECIFICITY PROTEIN PHOSPHATASE"/>
    <property type="match status" value="1"/>
</dbReference>
<dbReference type="InterPro" id="IPR050561">
    <property type="entry name" value="PTP"/>
</dbReference>
<dbReference type="PROSITE" id="PS50056">
    <property type="entry name" value="TYR_PHOSPHATASE_2"/>
    <property type="match status" value="1"/>
</dbReference>
<proteinExistence type="predicted"/>
<dbReference type="Proteomes" id="UP000826725">
    <property type="component" value="Chromosome"/>
</dbReference>
<keyword evidence="3" id="KW-1185">Reference proteome</keyword>
<dbReference type="SMART" id="SM00195">
    <property type="entry name" value="DSPc"/>
    <property type="match status" value="1"/>
</dbReference>
<evidence type="ECO:0000313" key="2">
    <source>
        <dbReference type="EMBL" id="BCL62499.1"/>
    </source>
</evidence>
<reference evidence="2" key="1">
    <citation type="submission" date="2020-09" db="EMBL/GenBank/DDBJ databases">
        <title>Desulfogranum mesoprofundum gen. nov., sp. nov., a novel mesophilic, sulfate-reducing chemolithoautotroph isolated from a deep-sea hydrothermal vent chimney in the Suiyo Seamount.</title>
        <authorList>
            <person name="Hashimoto Y."/>
            <person name="Nakagawa S."/>
        </authorList>
    </citation>
    <scope>NUCLEOTIDE SEQUENCE</scope>
    <source>
        <strain evidence="2">KT2</strain>
    </source>
</reference>
<dbReference type="Pfam" id="PF22785">
    <property type="entry name" value="Tc-R-P"/>
    <property type="match status" value="1"/>
</dbReference>
<dbReference type="InterPro" id="IPR000387">
    <property type="entry name" value="Tyr_Pase_dom"/>
</dbReference>
<sequence>MSYTITWITEYLGVGRAPMSYNDLDSIGRQGINAIFNLCHEFSDLHKLEEEAGFEVYYMPIDDECAPDIEELEKGLQWLDEAVYLKKKVLVHCRFGQGRTGTITSAYLLRRGLGMKKTQKELKKTSAKPATYRQWKLLRKYSKKQGRLSLKPPRVAHDQPDDLEHFYREYRLLAEKVDAKMAEIGTRQLCGPLPIAAAILRFPFPCLKHFI</sequence>
<evidence type="ECO:0000259" key="1">
    <source>
        <dbReference type="PROSITE" id="PS50056"/>
    </source>
</evidence>
<accession>A0A8D5FVM5</accession>
<dbReference type="AlphaFoldDB" id="A0A8D5FVM5"/>
<protein>
    <recommendedName>
        <fullName evidence="1">Tyrosine specific protein phosphatases domain-containing protein</fullName>
    </recommendedName>
</protein>
<evidence type="ECO:0000313" key="3">
    <source>
        <dbReference type="Proteomes" id="UP000826725"/>
    </source>
</evidence>
<dbReference type="EMBL" id="AP024086">
    <property type="protein sequence ID" value="BCL62499.1"/>
    <property type="molecule type" value="Genomic_DNA"/>
</dbReference>
<name>A0A8D5FVM5_9BACT</name>